<sequence length="257" mass="27725">MKHKLVRICATAFILSVWSILVTATVVEDRNVHEKADLCGLIELGANRAVLTQNEDTTTGAINDIMDLNMSLSAETWQKLFREPSNPENFRDLPKGEFTENKDWPTKWPSWKAAAQRLKTGQAHETIQKKAGLQTADDATLKQAVAAAGNLADQAATLQQEITDIDSSGKLLKQQQLREALDKQIYGATTENENAVAVATLLRSAHSSKRQSTCEGATASSKVTTVLAAMLCVCGKDHSPSGDEGKTCSGKTALSNA</sequence>
<keyword evidence="3" id="KW-1003">Cell membrane</keyword>
<dbReference type="AlphaFoldDB" id="A0A1J0R4M5"/>
<evidence type="ECO:0000256" key="5">
    <source>
        <dbReference type="ARBA" id="ARBA00022729"/>
    </source>
</evidence>
<dbReference type="InterPro" id="IPR025932">
    <property type="entry name" value="Trypano_VSG_B_N_dom"/>
</dbReference>
<evidence type="ECO:0000256" key="6">
    <source>
        <dbReference type="ARBA" id="ARBA00023136"/>
    </source>
</evidence>
<evidence type="ECO:0000256" key="7">
    <source>
        <dbReference type="ARBA" id="ARBA00023180"/>
    </source>
</evidence>
<feature type="domain" description="Trypanosome variant surface glycoprotein B-type N-terminal" evidence="11">
    <location>
        <begin position="22"/>
        <end position="252"/>
    </location>
</feature>
<dbReference type="VEuPathDB" id="TriTrypDB:Tb427_000523400"/>
<dbReference type="Pfam" id="PF13206">
    <property type="entry name" value="VSG_B"/>
    <property type="match status" value="1"/>
</dbReference>
<evidence type="ECO:0000256" key="2">
    <source>
        <dbReference type="ARBA" id="ARBA00004609"/>
    </source>
</evidence>
<evidence type="ECO:0000256" key="3">
    <source>
        <dbReference type="ARBA" id="ARBA00022475"/>
    </source>
</evidence>
<organism evidence="12">
    <name type="scientific">Trypanosoma brucei</name>
    <dbReference type="NCBI Taxonomy" id="5691"/>
    <lineage>
        <taxon>Eukaryota</taxon>
        <taxon>Discoba</taxon>
        <taxon>Euglenozoa</taxon>
        <taxon>Kinetoplastea</taxon>
        <taxon>Metakinetoplastina</taxon>
        <taxon>Trypanosomatida</taxon>
        <taxon>Trypanosomatidae</taxon>
        <taxon>Trypanosoma</taxon>
    </lineage>
</organism>
<accession>A0A1J0R4M5</accession>
<keyword evidence="4" id="KW-0336">GPI-anchor</keyword>
<dbReference type="GO" id="GO:0098552">
    <property type="term" value="C:side of membrane"/>
    <property type="evidence" value="ECO:0007669"/>
    <property type="project" value="UniProtKB-KW"/>
</dbReference>
<evidence type="ECO:0000256" key="1">
    <source>
        <dbReference type="ARBA" id="ARBA00002523"/>
    </source>
</evidence>
<keyword evidence="8" id="KW-0449">Lipoprotein</keyword>
<dbReference type="EMBL" id="KX698838">
    <property type="protein sequence ID" value="APD72794.1"/>
    <property type="molecule type" value="Genomic_DNA"/>
</dbReference>
<dbReference type="GO" id="GO:0005886">
    <property type="term" value="C:plasma membrane"/>
    <property type="evidence" value="ECO:0007669"/>
    <property type="project" value="UniProtKB-SubCell"/>
</dbReference>
<evidence type="ECO:0000256" key="10">
    <source>
        <dbReference type="SAM" id="SignalP"/>
    </source>
</evidence>
<protein>
    <submittedName>
        <fullName evidence="12">Variant surface glycoprotein 1125.1613</fullName>
    </submittedName>
</protein>
<evidence type="ECO:0000313" key="12">
    <source>
        <dbReference type="EMBL" id="APD72794.1"/>
    </source>
</evidence>
<reference evidence="12" key="1">
    <citation type="submission" date="2016-08" db="EMBL/GenBank/DDBJ databases">
        <title>VSG repertoire of Trypanosoma brucei EATRO 1125.</title>
        <authorList>
            <person name="Cross G.A."/>
        </authorList>
    </citation>
    <scope>NUCLEOTIDE SEQUENCE</scope>
    <source>
        <strain evidence="12">EATRO 1125</strain>
    </source>
</reference>
<feature type="chain" id="PRO_5012543074" evidence="10">
    <location>
        <begin position="25"/>
        <end position="257"/>
    </location>
</feature>
<evidence type="ECO:0000256" key="8">
    <source>
        <dbReference type="ARBA" id="ARBA00023288"/>
    </source>
</evidence>
<name>A0A1J0R4M5_9TRYP</name>
<keyword evidence="6" id="KW-0472">Membrane</keyword>
<comment type="function">
    <text evidence="1">VSG forms a coat on the surface of the parasite. The trypanosome evades the immune response of the host by expressing a series of antigenically distinct VSGs from an estimated 1000 VSG genes.</text>
</comment>
<evidence type="ECO:0000256" key="9">
    <source>
        <dbReference type="SAM" id="MobiDB-lite"/>
    </source>
</evidence>
<keyword evidence="7" id="KW-0325">Glycoprotein</keyword>
<feature type="region of interest" description="Disordered" evidence="9">
    <location>
        <begin position="238"/>
        <end position="257"/>
    </location>
</feature>
<proteinExistence type="predicted"/>
<keyword evidence="5 10" id="KW-0732">Signal</keyword>
<evidence type="ECO:0000259" key="11">
    <source>
        <dbReference type="Pfam" id="PF13206"/>
    </source>
</evidence>
<evidence type="ECO:0000256" key="4">
    <source>
        <dbReference type="ARBA" id="ARBA00022622"/>
    </source>
</evidence>
<feature type="signal peptide" evidence="10">
    <location>
        <begin position="1"/>
        <end position="24"/>
    </location>
</feature>
<comment type="subcellular location">
    <subcellularLocation>
        <location evidence="2">Cell membrane</location>
        <topology evidence="2">Lipid-anchor</topology>
        <topology evidence="2">GPI-anchor</topology>
    </subcellularLocation>
</comment>